<dbReference type="InterPro" id="IPR052016">
    <property type="entry name" value="Bact_Sigma-Reg"/>
</dbReference>
<dbReference type="EMBL" id="QJJQ01000001">
    <property type="protein sequence ID" value="PXW90348.1"/>
    <property type="molecule type" value="Genomic_DNA"/>
</dbReference>
<name>A0A2V3WAS7_9BACI</name>
<dbReference type="PANTHER" id="PTHR43156">
    <property type="entry name" value="STAGE II SPORULATION PROTEIN E-RELATED"/>
    <property type="match status" value="1"/>
</dbReference>
<dbReference type="PANTHER" id="PTHR43156:SF15">
    <property type="entry name" value="PHOSPHOSERINE PHOSPHATASE RSBU"/>
    <property type="match status" value="1"/>
</dbReference>
<dbReference type="Pfam" id="PF08673">
    <property type="entry name" value="RsbU_N"/>
    <property type="match status" value="1"/>
</dbReference>
<dbReference type="Gene3D" id="3.60.40.10">
    <property type="entry name" value="PPM-type phosphatase domain"/>
    <property type="match status" value="1"/>
</dbReference>
<organism evidence="3 4">
    <name type="scientific">Pseudogracilibacillus auburnensis</name>
    <dbReference type="NCBI Taxonomy" id="1494959"/>
    <lineage>
        <taxon>Bacteria</taxon>
        <taxon>Bacillati</taxon>
        <taxon>Bacillota</taxon>
        <taxon>Bacilli</taxon>
        <taxon>Bacillales</taxon>
        <taxon>Bacillaceae</taxon>
        <taxon>Pseudogracilibacillus</taxon>
    </lineage>
</organism>
<comment type="caution">
    <text evidence="3">The sequence shown here is derived from an EMBL/GenBank/DDBJ whole genome shotgun (WGS) entry which is preliminary data.</text>
</comment>
<dbReference type="PROSITE" id="PS51746">
    <property type="entry name" value="PPM_2"/>
    <property type="match status" value="1"/>
</dbReference>
<dbReference type="Pfam" id="PF07228">
    <property type="entry name" value="SpoIIE"/>
    <property type="match status" value="1"/>
</dbReference>
<dbReference type="SUPFAM" id="SSF101215">
    <property type="entry name" value="KaiA/RbsU domain"/>
    <property type="match status" value="1"/>
</dbReference>
<dbReference type="Gene3D" id="1.10.1240.30">
    <property type="entry name" value="KaiA/RbsU domain"/>
    <property type="match status" value="1"/>
</dbReference>
<reference evidence="3 4" key="1">
    <citation type="submission" date="2018-05" db="EMBL/GenBank/DDBJ databases">
        <title>Genomic Encyclopedia of Type Strains, Phase IV (KMG-IV): sequencing the most valuable type-strain genomes for metagenomic binning, comparative biology and taxonomic classification.</title>
        <authorList>
            <person name="Goeker M."/>
        </authorList>
    </citation>
    <scope>NUCLEOTIDE SEQUENCE [LARGE SCALE GENOMIC DNA]</scope>
    <source>
        <strain evidence="3 4">DSM 28556</strain>
    </source>
</reference>
<keyword evidence="4" id="KW-1185">Reference proteome</keyword>
<dbReference type="InterPro" id="IPR001932">
    <property type="entry name" value="PPM-type_phosphatase-like_dom"/>
</dbReference>
<dbReference type="RefSeq" id="WP_110393615.1">
    <property type="nucleotide sequence ID" value="NZ_JADIJL010000014.1"/>
</dbReference>
<sequence>MNKIEADGQVYKKLLRQYLESDNNSFLDEAKRMSISFVSRNIYPEEIVRIHMKAIDSLYGEMFNDYKRSLQFLLEALIAYRKAHEEFEKLKLEQYELKSEIQVAANMQKTLLATKVPEIDCLDIGAISVPFRQMNGDYFHFVQGEDGALGVAIADVIGKGVPAALSMSMIKYAMDSFYEESMSPSAILRNLNRVVERNVASNMFITMFYGQFFSASNLFRFASAGHEPGFIYRARKKKFMEIDAKGIVLGVLKHTYYNQYEIQIEKDDMIILLTDGVTECSRGGRFVKREEVIEIIEKYADLPAQQHVEQVYRHFHQLDDFELKDDFTLIIIKRKV</sequence>
<evidence type="ECO:0000313" key="4">
    <source>
        <dbReference type="Proteomes" id="UP000247978"/>
    </source>
</evidence>
<dbReference type="OrthoDB" id="311592at2"/>
<keyword evidence="1" id="KW-0378">Hydrolase</keyword>
<dbReference type="InterPro" id="IPR036457">
    <property type="entry name" value="PPM-type-like_dom_sf"/>
</dbReference>
<dbReference type="SMART" id="SM00331">
    <property type="entry name" value="PP2C_SIG"/>
    <property type="match status" value="1"/>
</dbReference>
<evidence type="ECO:0000259" key="2">
    <source>
        <dbReference type="PROSITE" id="PS51746"/>
    </source>
</evidence>
<evidence type="ECO:0000256" key="1">
    <source>
        <dbReference type="ARBA" id="ARBA00022801"/>
    </source>
</evidence>
<feature type="domain" description="PPM-type phosphatase" evidence="2">
    <location>
        <begin position="123"/>
        <end position="334"/>
    </location>
</feature>
<dbReference type="InterPro" id="IPR014787">
    <property type="entry name" value="PSer_Pase_RsbU_N"/>
</dbReference>
<accession>A0A2V3WAS7</accession>
<dbReference type="FunFam" id="3.60.40.10:FF:000045">
    <property type="entry name" value="Stage II sporulation protein E"/>
    <property type="match status" value="1"/>
</dbReference>
<dbReference type="GO" id="GO:0016791">
    <property type="term" value="F:phosphatase activity"/>
    <property type="evidence" value="ECO:0007669"/>
    <property type="project" value="TreeGrafter"/>
</dbReference>
<dbReference type="AlphaFoldDB" id="A0A2V3WAS7"/>
<gene>
    <name evidence="3" type="ORF">DFR56_101260</name>
</gene>
<protein>
    <submittedName>
        <fullName evidence="3">Serine phosphatase</fullName>
    </submittedName>
</protein>
<dbReference type="Proteomes" id="UP000247978">
    <property type="component" value="Unassembled WGS sequence"/>
</dbReference>
<dbReference type="InterPro" id="IPR017944">
    <property type="entry name" value="KaiA/RbsU_helical_domain_sf"/>
</dbReference>
<dbReference type="SUPFAM" id="SSF81606">
    <property type="entry name" value="PP2C-like"/>
    <property type="match status" value="1"/>
</dbReference>
<evidence type="ECO:0000313" key="3">
    <source>
        <dbReference type="EMBL" id="PXW90348.1"/>
    </source>
</evidence>
<proteinExistence type="predicted"/>